<accession>A0A0G0JMT6</accession>
<comment type="caution">
    <text evidence="3">The sequence shown here is derived from an EMBL/GenBank/DDBJ whole genome shotgun (WGS) entry which is preliminary data.</text>
</comment>
<dbReference type="EMBL" id="LBTJ01000017">
    <property type="protein sequence ID" value="KKQ38144.1"/>
    <property type="molecule type" value="Genomic_DNA"/>
</dbReference>
<feature type="transmembrane region" description="Helical" evidence="1">
    <location>
        <begin position="181"/>
        <end position="198"/>
    </location>
</feature>
<dbReference type="AlphaFoldDB" id="A0A0G0JMT6"/>
<dbReference type="Proteomes" id="UP000034471">
    <property type="component" value="Unassembled WGS sequence"/>
</dbReference>
<feature type="transmembrane region" description="Helical" evidence="1">
    <location>
        <begin position="112"/>
        <end position="128"/>
    </location>
</feature>
<evidence type="ECO:0000313" key="3">
    <source>
        <dbReference type="EMBL" id="KKQ38144.1"/>
    </source>
</evidence>
<feature type="transmembrane region" description="Helical" evidence="1">
    <location>
        <begin position="57"/>
        <end position="78"/>
    </location>
</feature>
<dbReference type="STRING" id="1618481.US54_C0017G0010"/>
<feature type="transmembrane region" description="Helical" evidence="1">
    <location>
        <begin position="149"/>
        <end position="169"/>
    </location>
</feature>
<evidence type="ECO:0000259" key="2">
    <source>
        <dbReference type="Pfam" id="PF13231"/>
    </source>
</evidence>
<sequence length="456" mass="51892">MTFLSDQGRDAIILKRIITFEHFPAIGAPSSVGQVYLGPFYYYLVAPFLGLFNFDPVGPAVGVALFSIAGIIASYFAVKKEISSAVAIFFLAILTFSATLTEYSRFSWNPNLLPYFNFFTLYFFYTLLEKPTIRKGVIFGALLGFSIQLHYLGSLLIVPITLFLIWTLVNFRSFNKYLKSIVSAFFSFILALSPLIIFDLRHDFLNSRQFYKLFTEGGLSSGSSYPTRIIETVHGLIRHGFQLSTTPLISIVILLTILTVGILVFRKTKSQFILLHVLNILLYIFGFALLGGERLAHYYGPVVMSFYFLCASSIILIKKSYLQIILASSFITCYIVMNIPKMYYLFEKGNNQILEAKNIALSITKYIKKQPIQTVALPSIESDGHYRYFLEIDGYKLLPQDSPDQPEELYVICQKICNPTGDGQWQIAAFTNKFLDTQWNVENVTIFKFIHKKIQI</sequence>
<feature type="transmembrane region" description="Helical" evidence="1">
    <location>
        <begin position="247"/>
        <end position="265"/>
    </location>
</feature>
<reference evidence="3 4" key="1">
    <citation type="journal article" date="2015" name="Nature">
        <title>rRNA introns, odd ribosomes, and small enigmatic genomes across a large radiation of phyla.</title>
        <authorList>
            <person name="Brown C.T."/>
            <person name="Hug L.A."/>
            <person name="Thomas B.C."/>
            <person name="Sharon I."/>
            <person name="Castelle C.J."/>
            <person name="Singh A."/>
            <person name="Wilkins M.J."/>
            <person name="Williams K.H."/>
            <person name="Banfield J.F."/>
        </authorList>
    </citation>
    <scope>NUCLEOTIDE SEQUENCE [LARGE SCALE GENOMIC DNA]</scope>
</reference>
<feature type="transmembrane region" description="Helical" evidence="1">
    <location>
        <begin position="272"/>
        <end position="292"/>
    </location>
</feature>
<proteinExistence type="predicted"/>
<dbReference type="Pfam" id="PF13231">
    <property type="entry name" value="PMT_2"/>
    <property type="match status" value="1"/>
</dbReference>
<gene>
    <name evidence="3" type="ORF">US54_C0017G0010</name>
</gene>
<dbReference type="InterPro" id="IPR038731">
    <property type="entry name" value="RgtA/B/C-like"/>
</dbReference>
<organism evidence="3 4">
    <name type="scientific">Candidatus Roizmanbacteria bacterium GW2011_GWA2_37_7</name>
    <dbReference type="NCBI Taxonomy" id="1618481"/>
    <lineage>
        <taxon>Bacteria</taxon>
        <taxon>Candidatus Roizmaniibacteriota</taxon>
    </lineage>
</organism>
<keyword evidence="1" id="KW-0812">Transmembrane</keyword>
<feature type="transmembrane region" description="Helical" evidence="1">
    <location>
        <begin position="324"/>
        <end position="346"/>
    </location>
</feature>
<feature type="transmembrane region" description="Helical" evidence="1">
    <location>
        <begin position="298"/>
        <end position="317"/>
    </location>
</feature>
<protein>
    <recommendedName>
        <fullName evidence="2">Glycosyltransferase RgtA/B/C/D-like domain-containing protein</fullName>
    </recommendedName>
</protein>
<name>A0A0G0JMT6_9BACT</name>
<evidence type="ECO:0000256" key="1">
    <source>
        <dbReference type="SAM" id="Phobius"/>
    </source>
</evidence>
<keyword evidence="1" id="KW-0472">Membrane</keyword>
<feature type="transmembrane region" description="Helical" evidence="1">
    <location>
        <begin position="85"/>
        <end position="106"/>
    </location>
</feature>
<feature type="domain" description="Glycosyltransferase RgtA/B/C/D-like" evidence="2">
    <location>
        <begin position="39"/>
        <end position="189"/>
    </location>
</feature>
<evidence type="ECO:0000313" key="4">
    <source>
        <dbReference type="Proteomes" id="UP000034471"/>
    </source>
</evidence>
<keyword evidence="1" id="KW-1133">Transmembrane helix</keyword>